<organism evidence="2 3">
    <name type="scientific">Somion occarium</name>
    <dbReference type="NCBI Taxonomy" id="3059160"/>
    <lineage>
        <taxon>Eukaryota</taxon>
        <taxon>Fungi</taxon>
        <taxon>Dikarya</taxon>
        <taxon>Basidiomycota</taxon>
        <taxon>Agaricomycotina</taxon>
        <taxon>Agaricomycetes</taxon>
        <taxon>Polyporales</taxon>
        <taxon>Cerrenaceae</taxon>
        <taxon>Somion</taxon>
    </lineage>
</organism>
<feature type="region of interest" description="Disordered" evidence="1">
    <location>
        <begin position="543"/>
        <end position="593"/>
    </location>
</feature>
<feature type="compositionally biased region" description="Pro residues" evidence="1">
    <location>
        <begin position="411"/>
        <end position="424"/>
    </location>
</feature>
<feature type="compositionally biased region" description="Pro residues" evidence="1">
    <location>
        <begin position="380"/>
        <end position="389"/>
    </location>
</feature>
<gene>
    <name evidence="2" type="ORF">GFSPODELE1_LOCUS9761</name>
</gene>
<feature type="compositionally biased region" description="Acidic residues" evidence="1">
    <location>
        <begin position="261"/>
        <end position="279"/>
    </location>
</feature>
<keyword evidence="3" id="KW-1185">Reference proteome</keyword>
<feature type="compositionally biased region" description="Basic and acidic residues" evidence="1">
    <location>
        <begin position="310"/>
        <end position="324"/>
    </location>
</feature>
<proteinExistence type="predicted"/>
<sequence>MPSLSQLSEAAYIHHKPRIQVDEGVQATPDELLAVTPTRPTTPAVKLITKPPTLEPPPALNFESAPIQWKGLTLEAAQWNFSSDQLQDIVSRAIRKSAAESFIRLLSVKTLDEELGPEMERLDHLKATTQSQYRFNMHRRTMLLQSLVALSAGDCDNAALANLTTQLADITRSCDRLMEEMLRISDQRAQIQRIQDVHDASALAMALRKLNGSYAKRTTELRETRVQVESLKAELEEAWRVAEDMAQEMDDLENFQTGFSEPEDEDEVEEGGDDEQYADNDESVRLATVMNITGTAVATKATLTNMAEGSRGRPDNQKESDRASRVSAARKRSSRRSKASLRLPKSSAGPDRQADRSSVLSRRSRSKSVRRGTVSEDSPTAPPLVPPVPNAHLDPPSDSFLIMSETRPASPSSPEPESAPPVPPTSQTRVSDAASMFYSLTDVFAIVLIPSTADSETESLPDPETVSSLSKRPTTLNFEMPPITISPPEDEDERTRQGEAGQLPDRRVQSMQPAPARTRSMDDVEVGTSPKVARNYKKFDGWPWGMKKKKNKRHSMPMTRNSIEDARKDVQNTSTGSLSQKLLNADTSVKSVP</sequence>
<protein>
    <submittedName>
        <fullName evidence="2">Uncharacterized protein</fullName>
    </submittedName>
</protein>
<feature type="region of interest" description="Disordered" evidence="1">
    <location>
        <begin position="303"/>
        <end position="429"/>
    </location>
</feature>
<feature type="region of interest" description="Disordered" evidence="1">
    <location>
        <begin position="454"/>
        <end position="529"/>
    </location>
</feature>
<dbReference type="Proteomes" id="UP001497453">
    <property type="component" value="Chromosome 8"/>
</dbReference>
<feature type="compositionally biased region" description="Polar residues" evidence="1">
    <location>
        <begin position="571"/>
        <end position="593"/>
    </location>
</feature>
<feature type="compositionally biased region" description="Polar residues" evidence="1">
    <location>
        <begin position="465"/>
        <end position="477"/>
    </location>
</feature>
<accession>A0ABP1E5D5</accession>
<feature type="compositionally biased region" description="Basic residues" evidence="1">
    <location>
        <begin position="546"/>
        <end position="555"/>
    </location>
</feature>
<reference evidence="3" key="1">
    <citation type="submission" date="2024-04" db="EMBL/GenBank/DDBJ databases">
        <authorList>
            <person name="Shaw F."/>
            <person name="Minotto A."/>
        </authorList>
    </citation>
    <scope>NUCLEOTIDE SEQUENCE [LARGE SCALE GENOMIC DNA]</scope>
</reference>
<feature type="compositionally biased region" description="Basic residues" evidence="1">
    <location>
        <begin position="328"/>
        <end position="339"/>
    </location>
</feature>
<evidence type="ECO:0000313" key="3">
    <source>
        <dbReference type="Proteomes" id="UP001497453"/>
    </source>
</evidence>
<dbReference type="EMBL" id="OZ037951">
    <property type="protein sequence ID" value="CAL1714418.1"/>
    <property type="molecule type" value="Genomic_DNA"/>
</dbReference>
<evidence type="ECO:0000313" key="2">
    <source>
        <dbReference type="EMBL" id="CAL1714418.1"/>
    </source>
</evidence>
<feature type="region of interest" description="Disordered" evidence="1">
    <location>
        <begin position="257"/>
        <end position="279"/>
    </location>
</feature>
<evidence type="ECO:0000256" key="1">
    <source>
        <dbReference type="SAM" id="MobiDB-lite"/>
    </source>
</evidence>
<name>A0ABP1E5D5_9APHY</name>